<feature type="domain" description="Flagellar hook protein FlgE/F/G-like D1" evidence="7">
    <location>
        <begin position="81"/>
        <end position="147"/>
    </location>
</feature>
<dbReference type="InterPro" id="IPR053967">
    <property type="entry name" value="LlgE_F_G-like_D1"/>
</dbReference>
<evidence type="ECO:0000259" key="6">
    <source>
        <dbReference type="Pfam" id="PF06429"/>
    </source>
</evidence>
<comment type="subcellular location">
    <subcellularLocation>
        <location evidence="1 4">Bacterial flagellum basal body</location>
    </subcellularLocation>
</comment>
<dbReference type="Pfam" id="PF00460">
    <property type="entry name" value="Flg_bb_rod"/>
    <property type="match status" value="1"/>
</dbReference>
<dbReference type="PANTHER" id="PTHR30435:SF19">
    <property type="entry name" value="FLAGELLAR BASAL-BODY ROD PROTEIN FLGG"/>
    <property type="match status" value="1"/>
</dbReference>
<dbReference type="PROSITE" id="PS00588">
    <property type="entry name" value="FLAGELLA_BB_ROD"/>
    <property type="match status" value="1"/>
</dbReference>
<accession>A0ABV7TBM4</accession>
<dbReference type="InterPro" id="IPR019776">
    <property type="entry name" value="Flagellar_basal_body_rod_CS"/>
</dbReference>
<dbReference type="InterPro" id="IPR001444">
    <property type="entry name" value="Flag_bb_rod_N"/>
</dbReference>
<keyword evidence="3 4" id="KW-0975">Bacterial flagellum</keyword>
<feature type="domain" description="Flagellar basal body rod protein N-terminal" evidence="5">
    <location>
        <begin position="13"/>
        <end position="35"/>
    </location>
</feature>
<keyword evidence="8" id="KW-0969">Cilium</keyword>
<evidence type="ECO:0000256" key="1">
    <source>
        <dbReference type="ARBA" id="ARBA00004117"/>
    </source>
</evidence>
<evidence type="ECO:0000256" key="4">
    <source>
        <dbReference type="RuleBase" id="RU362116"/>
    </source>
</evidence>
<comment type="caution">
    <text evidence="8">The sequence shown here is derived from an EMBL/GenBank/DDBJ whole genome shotgun (WGS) entry which is preliminary data.</text>
</comment>
<evidence type="ECO:0000259" key="5">
    <source>
        <dbReference type="Pfam" id="PF00460"/>
    </source>
</evidence>
<evidence type="ECO:0000259" key="7">
    <source>
        <dbReference type="Pfam" id="PF22692"/>
    </source>
</evidence>
<keyword evidence="8" id="KW-0282">Flagellum</keyword>
<dbReference type="RefSeq" id="WP_386733840.1">
    <property type="nucleotide sequence ID" value="NZ_JBHRXI010000001.1"/>
</dbReference>
<evidence type="ECO:0000313" key="8">
    <source>
        <dbReference type="EMBL" id="MFC3612666.1"/>
    </source>
</evidence>
<dbReference type="NCBIfam" id="TIGR03506">
    <property type="entry name" value="FlgEFG_subfam"/>
    <property type="match status" value="1"/>
</dbReference>
<feature type="domain" description="Flagellar basal-body/hook protein C-terminal" evidence="6">
    <location>
        <begin position="190"/>
        <end position="231"/>
    </location>
</feature>
<dbReference type="NCBIfam" id="TIGR02490">
    <property type="entry name" value="flgF"/>
    <property type="match status" value="1"/>
</dbReference>
<dbReference type="InterPro" id="IPR012836">
    <property type="entry name" value="FlgF"/>
</dbReference>
<dbReference type="NCBIfam" id="NF009332">
    <property type="entry name" value="PRK12690.1"/>
    <property type="match status" value="1"/>
</dbReference>
<comment type="subunit">
    <text evidence="4">The basal body constitutes a major portion of the flagellar organelle and consists of five rings (E,L,P,S, and M) mounted on a central rod. The rod consists of about 26 subunits of FlgG in the distal portion, and FlgB, FlgC and FlgF are thought to build up the proximal portion of the rod with about 6 subunits each.</text>
</comment>
<sequence length="237" mass="25574">METASYAALSRQSGLMHEIRLIANNIANMSTSGYRQEGLVFSEYIQDSRNQPSLSMGRAQVKNTSLEQGVLTQTGSSLDFAIEGDGFFLIETQAGERLTRAGSFATNAASELVNMDGHRVLDVNGGPIFIPPDADGVQVAADGTISVEGRLLTQIGLYQPTNPNGLRREGGVMFRAEDGVEPTEGASILQGFVEGSNVSGIEQVARLVEIQRAYELGQSFLEAEDERIRNAVKSLMR</sequence>
<evidence type="ECO:0000256" key="3">
    <source>
        <dbReference type="ARBA" id="ARBA00023143"/>
    </source>
</evidence>
<keyword evidence="9" id="KW-1185">Reference proteome</keyword>
<dbReference type="Pfam" id="PF22692">
    <property type="entry name" value="LlgE_F_G_D1"/>
    <property type="match status" value="1"/>
</dbReference>
<organism evidence="8 9">
    <name type="scientific">Lutimaribacter marinistellae</name>
    <dbReference type="NCBI Taxonomy" id="1820329"/>
    <lineage>
        <taxon>Bacteria</taxon>
        <taxon>Pseudomonadati</taxon>
        <taxon>Pseudomonadota</taxon>
        <taxon>Alphaproteobacteria</taxon>
        <taxon>Rhodobacterales</taxon>
        <taxon>Roseobacteraceae</taxon>
        <taxon>Lutimaribacter</taxon>
    </lineage>
</organism>
<dbReference type="PANTHER" id="PTHR30435">
    <property type="entry name" value="FLAGELLAR PROTEIN"/>
    <property type="match status" value="1"/>
</dbReference>
<dbReference type="Pfam" id="PF06429">
    <property type="entry name" value="Flg_bbr_C"/>
    <property type="match status" value="1"/>
</dbReference>
<dbReference type="EMBL" id="JBHRXI010000001">
    <property type="protein sequence ID" value="MFC3612666.1"/>
    <property type="molecule type" value="Genomic_DNA"/>
</dbReference>
<name>A0ABV7TBM4_9RHOB</name>
<dbReference type="SUPFAM" id="SSF117143">
    <property type="entry name" value="Flagellar hook protein flgE"/>
    <property type="match status" value="1"/>
</dbReference>
<reference evidence="9" key="1">
    <citation type="journal article" date="2019" name="Int. J. Syst. Evol. Microbiol.">
        <title>The Global Catalogue of Microorganisms (GCM) 10K type strain sequencing project: providing services to taxonomists for standard genome sequencing and annotation.</title>
        <authorList>
            <consortium name="The Broad Institute Genomics Platform"/>
            <consortium name="The Broad Institute Genome Sequencing Center for Infectious Disease"/>
            <person name="Wu L."/>
            <person name="Ma J."/>
        </authorList>
    </citation>
    <scope>NUCLEOTIDE SEQUENCE [LARGE SCALE GENOMIC DNA]</scope>
    <source>
        <strain evidence="9">KCTC 42911</strain>
    </source>
</reference>
<evidence type="ECO:0000313" key="9">
    <source>
        <dbReference type="Proteomes" id="UP001595629"/>
    </source>
</evidence>
<protein>
    <recommendedName>
        <fullName evidence="4">Flagellar basal-body rod protein FlgF</fullName>
    </recommendedName>
</protein>
<evidence type="ECO:0000256" key="2">
    <source>
        <dbReference type="ARBA" id="ARBA00009677"/>
    </source>
</evidence>
<dbReference type="Proteomes" id="UP001595629">
    <property type="component" value="Unassembled WGS sequence"/>
</dbReference>
<gene>
    <name evidence="8" type="ORF">ACFORG_02745</name>
</gene>
<dbReference type="InterPro" id="IPR037925">
    <property type="entry name" value="FlgE/F/G-like"/>
</dbReference>
<keyword evidence="8" id="KW-0966">Cell projection</keyword>
<proteinExistence type="inferred from homology"/>
<dbReference type="InterPro" id="IPR010930">
    <property type="entry name" value="Flg_bb/hook_C_dom"/>
</dbReference>
<dbReference type="InterPro" id="IPR020013">
    <property type="entry name" value="Flagellar_FlgE/F/G"/>
</dbReference>
<comment type="similarity">
    <text evidence="2 4">Belongs to the flagella basal body rod proteins family.</text>
</comment>